<evidence type="ECO:0000313" key="3">
    <source>
        <dbReference type="Proteomes" id="UP000054024"/>
    </source>
</evidence>
<gene>
    <name evidence="2" type="ORF">AQI70_13155</name>
</gene>
<dbReference type="Pfam" id="PF13560">
    <property type="entry name" value="HTH_31"/>
    <property type="match status" value="1"/>
</dbReference>
<dbReference type="GO" id="GO:0003677">
    <property type="term" value="F:DNA binding"/>
    <property type="evidence" value="ECO:0007669"/>
    <property type="project" value="InterPro"/>
</dbReference>
<accession>A0A117PEV5</accession>
<comment type="caution">
    <text evidence="2">The sequence shown here is derived from an EMBL/GenBank/DDBJ whole genome shotgun (WGS) entry which is preliminary data.</text>
</comment>
<organism evidence="2 3">
    <name type="scientific">Streptomyces curacoi</name>
    <dbReference type="NCBI Taxonomy" id="146536"/>
    <lineage>
        <taxon>Bacteria</taxon>
        <taxon>Bacillati</taxon>
        <taxon>Actinomycetota</taxon>
        <taxon>Actinomycetes</taxon>
        <taxon>Kitasatosporales</taxon>
        <taxon>Streptomycetaceae</taxon>
        <taxon>Streptomyces</taxon>
    </lineage>
</organism>
<feature type="domain" description="HTH cro/C1-type" evidence="1">
    <location>
        <begin position="37"/>
        <end position="83"/>
    </location>
</feature>
<dbReference type="InterPro" id="IPR001387">
    <property type="entry name" value="Cro/C1-type_HTH"/>
</dbReference>
<dbReference type="AlphaFoldDB" id="A0A117PEV5"/>
<dbReference type="EMBL" id="LMWJ01000007">
    <property type="protein sequence ID" value="KUM78414.1"/>
    <property type="molecule type" value="Genomic_DNA"/>
</dbReference>
<dbReference type="STRING" id="146536.AQI70_13155"/>
<keyword evidence="3" id="KW-1185">Reference proteome</keyword>
<dbReference type="Gene3D" id="3.30.450.180">
    <property type="match status" value="1"/>
</dbReference>
<sequence length="285" mass="32151">MTSNSPLKELGEFLKTRRGELSPRTVGLPDTPRRVPGLRREEVARLASISTDYYIRLEQGRLQPSGTVLQALVRVLHLSDDQRDYVFELAGRDATRPRRRSIQKVQPQLRRLLDDVNFTPAIVMGRRLDVLAWNTLAAAMVTDFSQIPDKHRSYVRILFTDPAMRTLYDNWEAVARLSVAMLRMDAAKYPQDQHLASLVGELSVRDEDFRTWWSSHHVTAGSVGTKTLHHPVVGDLTLDWDTLTAGTDPDQHLIVWTAEPGTPTHDRLRVLASWAASTNVNASAT</sequence>
<dbReference type="Proteomes" id="UP000054024">
    <property type="component" value="Unassembled WGS sequence"/>
</dbReference>
<evidence type="ECO:0000259" key="1">
    <source>
        <dbReference type="PROSITE" id="PS50943"/>
    </source>
</evidence>
<dbReference type="InterPro" id="IPR041413">
    <property type="entry name" value="MLTR_LBD"/>
</dbReference>
<dbReference type="Gene3D" id="1.10.260.40">
    <property type="entry name" value="lambda repressor-like DNA-binding domains"/>
    <property type="match status" value="1"/>
</dbReference>
<dbReference type="PANTHER" id="PTHR35010:SF2">
    <property type="entry name" value="BLL4672 PROTEIN"/>
    <property type="match status" value="1"/>
</dbReference>
<dbReference type="OrthoDB" id="3542608at2"/>
<reference evidence="2 3" key="1">
    <citation type="submission" date="2015-10" db="EMBL/GenBank/DDBJ databases">
        <title>Draft genome sequence of Streptomyces curacoi DSM 40107, type strain for the species Streptomyces curacoi.</title>
        <authorList>
            <person name="Ruckert C."/>
            <person name="Winkler A."/>
            <person name="Kalinowski J."/>
            <person name="Kampfer P."/>
            <person name="Glaeser S."/>
        </authorList>
    </citation>
    <scope>NUCLEOTIDE SEQUENCE [LARGE SCALE GENOMIC DNA]</scope>
    <source>
        <strain evidence="2 3">DSM 40107</strain>
    </source>
</reference>
<dbReference type="PROSITE" id="PS50943">
    <property type="entry name" value="HTH_CROC1"/>
    <property type="match status" value="1"/>
</dbReference>
<protein>
    <submittedName>
        <fullName evidence="2">XRE family transcriptional regulator</fullName>
    </submittedName>
</protein>
<dbReference type="RefSeq" id="WP_062147996.1">
    <property type="nucleotide sequence ID" value="NZ_KQ947986.1"/>
</dbReference>
<name>A0A117PEV5_9ACTN</name>
<proteinExistence type="predicted"/>
<dbReference type="SUPFAM" id="SSF47413">
    <property type="entry name" value="lambda repressor-like DNA-binding domains"/>
    <property type="match status" value="1"/>
</dbReference>
<dbReference type="CDD" id="cd00093">
    <property type="entry name" value="HTH_XRE"/>
    <property type="match status" value="1"/>
</dbReference>
<evidence type="ECO:0000313" key="2">
    <source>
        <dbReference type="EMBL" id="KUM78414.1"/>
    </source>
</evidence>
<dbReference type="InterPro" id="IPR010982">
    <property type="entry name" value="Lambda_DNA-bd_dom_sf"/>
</dbReference>
<dbReference type="SMART" id="SM00530">
    <property type="entry name" value="HTH_XRE"/>
    <property type="match status" value="1"/>
</dbReference>
<dbReference type="PANTHER" id="PTHR35010">
    <property type="entry name" value="BLL4672 PROTEIN-RELATED"/>
    <property type="match status" value="1"/>
</dbReference>
<dbReference type="Pfam" id="PF17765">
    <property type="entry name" value="MLTR_LBD"/>
    <property type="match status" value="1"/>
</dbReference>